<dbReference type="GO" id="GO:0009060">
    <property type="term" value="P:aerobic respiration"/>
    <property type="evidence" value="ECO:0007669"/>
    <property type="project" value="InterPro"/>
</dbReference>
<feature type="transmembrane region" description="Helical" evidence="9">
    <location>
        <begin position="285"/>
        <end position="308"/>
    </location>
</feature>
<dbReference type="PANTHER" id="PTHR10422:SF35">
    <property type="entry name" value="CYTOCHROME BO(3) UBIQUINOL OXIDASE SUBUNIT 1"/>
    <property type="match status" value="1"/>
</dbReference>
<evidence type="ECO:0000256" key="7">
    <source>
        <dbReference type="ARBA" id="ARBA00023004"/>
    </source>
</evidence>
<feature type="transmembrane region" description="Helical" evidence="9">
    <location>
        <begin position="354"/>
        <end position="371"/>
    </location>
</feature>
<dbReference type="GO" id="GO:0009486">
    <property type="term" value="F:cytochrome bo3 ubiquinol oxidase activity"/>
    <property type="evidence" value="ECO:0007669"/>
    <property type="project" value="TreeGrafter"/>
</dbReference>
<keyword evidence="3" id="KW-0349">Heme</keyword>
<sequence>MVDPIFGKLTWDSVILVQEVEDPNLNTFITSGAAGMIPVGAVLIVVLLTWLKWWKPFFGWITSVDHKKIGIMYILFAVIMLFRGVVEGTLMRVHQATALNGGFLSSDHFNQLFTTHGTNMIFFVAMPFLIGLINIAVPLQIGARDVAFPRLNQISLGLTGAGGFLITISLLIGEFATGGWTGYPSYNGSLVNPGVGPDYWILSIGLSGIGSTLTGVNFAVTIYKMRTKGMEYMRMPLFTWTALCTSILLILAMPPLTACCVMLGLDRYLGFHFFTNDMGGNLMNFINLFWMFGHPEVYILILPAFGVMSEIASTFSAKRLYGYTGIVAATMCISVLSFMVWLHHFFTMGQSTTVNAAFGIATLLISIPTGVKVYDWLATLWGGRIRFTTPMIYLSGFFILFVMGGLSGVILANPTLDYQIHNSLFLVAHFHNVILPGTLFGILAAIHYWFPKMFGFRLLENYGRATAFCWIFGFCLTFLPLYPLGLMGMTRRTVDYSDPAYVPLMVISGVGALFLSLAFILLLLTFWRSIVHRKKQQNPIGDPWDGRTLEWWTPSPAPEWNFAVLPEVDSRDAFTTAKQNGTAYQPIEKYEDIEMPANTFYGVILAVFVCGLGFGLVWYIWWMAIASFLGCIVTMIVYAFIPSKENIIPAEEVRRVDEAWRREAREGRGITRDDETTVANKGLARPDELPAI</sequence>
<dbReference type="GO" id="GO:0022904">
    <property type="term" value="P:respiratory electron transport chain"/>
    <property type="evidence" value="ECO:0007669"/>
    <property type="project" value="TreeGrafter"/>
</dbReference>
<dbReference type="PANTHER" id="PTHR10422">
    <property type="entry name" value="CYTOCHROME C OXIDASE SUBUNIT 1"/>
    <property type="match status" value="1"/>
</dbReference>
<feature type="transmembrane region" description="Helical" evidence="9">
    <location>
        <begin position="28"/>
        <end position="48"/>
    </location>
</feature>
<feature type="transmembrane region" description="Helical" evidence="9">
    <location>
        <begin position="595"/>
        <end position="614"/>
    </location>
</feature>
<dbReference type="GO" id="GO:0020037">
    <property type="term" value="F:heme binding"/>
    <property type="evidence" value="ECO:0007669"/>
    <property type="project" value="InterPro"/>
</dbReference>
<dbReference type="Gene3D" id="1.20.210.10">
    <property type="entry name" value="Cytochrome c oxidase-like, subunit I domain"/>
    <property type="match status" value="1"/>
</dbReference>
<evidence type="ECO:0000256" key="6">
    <source>
        <dbReference type="ARBA" id="ARBA00022982"/>
    </source>
</evidence>
<feature type="transmembrane region" description="Helical" evidence="9">
    <location>
        <begin position="620"/>
        <end position="641"/>
    </location>
</feature>
<evidence type="ECO:0000256" key="8">
    <source>
        <dbReference type="ARBA" id="ARBA00023008"/>
    </source>
</evidence>
<feature type="transmembrane region" description="Helical" evidence="9">
    <location>
        <begin position="424"/>
        <end position="450"/>
    </location>
</feature>
<keyword evidence="7" id="KW-0408">Iron</keyword>
<feature type="domain" description="Cytochrome oxidase subunit I profile" evidence="10">
    <location>
        <begin position="54"/>
        <end position="569"/>
    </location>
</feature>
<feature type="transmembrane region" description="Helical" evidence="9">
    <location>
        <begin position="502"/>
        <end position="527"/>
    </location>
</feature>
<dbReference type="Proteomes" id="UP000525652">
    <property type="component" value="Unassembled WGS sequence"/>
</dbReference>
<feature type="transmembrane region" description="Helical" evidence="9">
    <location>
        <begin position="200"/>
        <end position="225"/>
    </location>
</feature>
<keyword evidence="4" id="KW-0679">Respiratory chain</keyword>
<dbReference type="GO" id="GO:0004129">
    <property type="term" value="F:cytochrome-c oxidase activity"/>
    <property type="evidence" value="ECO:0007669"/>
    <property type="project" value="InterPro"/>
</dbReference>
<feature type="transmembrane region" description="Helical" evidence="9">
    <location>
        <begin position="462"/>
        <end position="482"/>
    </location>
</feature>
<evidence type="ECO:0000256" key="3">
    <source>
        <dbReference type="ARBA" id="ARBA00022617"/>
    </source>
</evidence>
<evidence type="ECO:0000256" key="4">
    <source>
        <dbReference type="ARBA" id="ARBA00022660"/>
    </source>
</evidence>
<comment type="similarity">
    <text evidence="1">Belongs to the heme-copper respiratory oxidase family.</text>
</comment>
<feature type="transmembrane region" description="Helical" evidence="9">
    <location>
        <begin position="154"/>
        <end position="180"/>
    </location>
</feature>
<evidence type="ECO:0000313" key="12">
    <source>
        <dbReference type="Proteomes" id="UP000525652"/>
    </source>
</evidence>
<keyword evidence="8" id="KW-0186">Copper</keyword>
<dbReference type="GO" id="GO:0015990">
    <property type="term" value="P:electron transport coupled proton transport"/>
    <property type="evidence" value="ECO:0007669"/>
    <property type="project" value="TreeGrafter"/>
</dbReference>
<dbReference type="InterPro" id="IPR036927">
    <property type="entry name" value="Cyt_c_oxase-like_su1_sf"/>
</dbReference>
<keyword evidence="9" id="KW-0472">Membrane</keyword>
<evidence type="ECO:0000256" key="9">
    <source>
        <dbReference type="SAM" id="Phobius"/>
    </source>
</evidence>
<dbReference type="InterPro" id="IPR023616">
    <property type="entry name" value="Cyt_c_oxase-like_su1_dom"/>
</dbReference>
<protein>
    <submittedName>
        <fullName evidence="11">Cbb3-type cytochrome c oxidase subunit I</fullName>
    </submittedName>
</protein>
<keyword evidence="9" id="KW-1133">Transmembrane helix</keyword>
<evidence type="ECO:0000259" key="10">
    <source>
        <dbReference type="PROSITE" id="PS50855"/>
    </source>
</evidence>
<keyword evidence="6" id="KW-0249">Electron transport</keyword>
<dbReference type="SUPFAM" id="SSF81442">
    <property type="entry name" value="Cytochrome c oxidase subunit I-like"/>
    <property type="match status" value="1"/>
</dbReference>
<dbReference type="GO" id="GO:0046872">
    <property type="term" value="F:metal ion binding"/>
    <property type="evidence" value="ECO:0007669"/>
    <property type="project" value="UniProtKB-KW"/>
</dbReference>
<evidence type="ECO:0000256" key="2">
    <source>
        <dbReference type="ARBA" id="ARBA00022448"/>
    </source>
</evidence>
<feature type="transmembrane region" description="Helical" evidence="9">
    <location>
        <begin position="392"/>
        <end position="412"/>
    </location>
</feature>
<dbReference type="GO" id="GO:0005886">
    <property type="term" value="C:plasma membrane"/>
    <property type="evidence" value="ECO:0007669"/>
    <property type="project" value="TreeGrafter"/>
</dbReference>
<dbReference type="PRINTS" id="PR01165">
    <property type="entry name" value="CYCOXIDASEI"/>
</dbReference>
<proteinExistence type="inferred from homology"/>
<dbReference type="AlphaFoldDB" id="A0A7X1AY01"/>
<organism evidence="11 12">
    <name type="scientific">Puniceicoccus vermicola</name>
    <dbReference type="NCBI Taxonomy" id="388746"/>
    <lineage>
        <taxon>Bacteria</taxon>
        <taxon>Pseudomonadati</taxon>
        <taxon>Verrucomicrobiota</taxon>
        <taxon>Opitutia</taxon>
        <taxon>Puniceicoccales</taxon>
        <taxon>Puniceicoccaceae</taxon>
        <taxon>Puniceicoccus</taxon>
    </lineage>
</organism>
<keyword evidence="2" id="KW-0813">Transport</keyword>
<dbReference type="Pfam" id="PF00115">
    <property type="entry name" value="COX1"/>
    <property type="match status" value="1"/>
</dbReference>
<dbReference type="PROSITE" id="PS50855">
    <property type="entry name" value="COX1"/>
    <property type="match status" value="1"/>
</dbReference>
<dbReference type="InterPro" id="IPR000883">
    <property type="entry name" value="Cyt_C_Oxase_1"/>
</dbReference>
<feature type="transmembrane region" description="Helical" evidence="9">
    <location>
        <begin position="237"/>
        <end position="265"/>
    </location>
</feature>
<dbReference type="RefSeq" id="WP_185692666.1">
    <property type="nucleotide sequence ID" value="NZ_JACHVA010000080.1"/>
</dbReference>
<accession>A0A7X1AY01</accession>
<name>A0A7X1AY01_9BACT</name>
<reference evidence="11 12" key="1">
    <citation type="submission" date="2020-07" db="EMBL/GenBank/DDBJ databases">
        <authorList>
            <person name="Feng X."/>
        </authorList>
    </citation>
    <scope>NUCLEOTIDE SEQUENCE [LARGE SCALE GENOMIC DNA]</scope>
    <source>
        <strain evidence="11 12">JCM14086</strain>
    </source>
</reference>
<comment type="caution">
    <text evidence="11">The sequence shown here is derived from an EMBL/GenBank/DDBJ whole genome shotgun (WGS) entry which is preliminary data.</text>
</comment>
<keyword evidence="12" id="KW-1185">Reference proteome</keyword>
<feature type="transmembrane region" description="Helical" evidence="9">
    <location>
        <begin position="120"/>
        <end position="142"/>
    </location>
</feature>
<keyword evidence="9" id="KW-0812">Transmembrane</keyword>
<evidence type="ECO:0000256" key="5">
    <source>
        <dbReference type="ARBA" id="ARBA00022723"/>
    </source>
</evidence>
<feature type="transmembrane region" description="Helical" evidence="9">
    <location>
        <begin position="69"/>
        <end position="86"/>
    </location>
</feature>
<evidence type="ECO:0000313" key="11">
    <source>
        <dbReference type="EMBL" id="MBC2601967.1"/>
    </source>
</evidence>
<gene>
    <name evidence="11" type="ORF">H5P30_09255</name>
</gene>
<keyword evidence="5" id="KW-0479">Metal-binding</keyword>
<dbReference type="EMBL" id="JACHVA010000080">
    <property type="protein sequence ID" value="MBC2601967.1"/>
    <property type="molecule type" value="Genomic_DNA"/>
</dbReference>
<evidence type="ECO:0000256" key="1">
    <source>
        <dbReference type="ARBA" id="ARBA00009578"/>
    </source>
</evidence>
<feature type="transmembrane region" description="Helical" evidence="9">
    <location>
        <begin position="320"/>
        <end position="342"/>
    </location>
</feature>